<dbReference type="Gene3D" id="2.60.40.420">
    <property type="entry name" value="Cupredoxins - blue copper proteins"/>
    <property type="match status" value="1"/>
</dbReference>
<evidence type="ECO:0000256" key="1">
    <source>
        <dbReference type="ARBA" id="ARBA00004370"/>
    </source>
</evidence>
<gene>
    <name evidence="9" type="ORF">NDI79_22455</name>
</gene>
<keyword evidence="6 7" id="KW-0472">Membrane</keyword>
<comment type="subcellular location">
    <subcellularLocation>
        <location evidence="1">Membrane</location>
    </subcellularLocation>
</comment>
<evidence type="ECO:0000313" key="10">
    <source>
        <dbReference type="Proteomes" id="UP001254813"/>
    </source>
</evidence>
<dbReference type="PROSITE" id="PS51318">
    <property type="entry name" value="TAT"/>
    <property type="match status" value="1"/>
</dbReference>
<accession>A0ABU2G8Z3</accession>
<evidence type="ECO:0000259" key="8">
    <source>
        <dbReference type="Pfam" id="PF00127"/>
    </source>
</evidence>
<keyword evidence="5" id="KW-0186">Copper</keyword>
<name>A0ABU2G8Z3_9EURY</name>
<dbReference type="SUPFAM" id="SSF49503">
    <property type="entry name" value="Cupredoxins"/>
    <property type="match status" value="1"/>
</dbReference>
<evidence type="ECO:0000256" key="6">
    <source>
        <dbReference type="ARBA" id="ARBA00023136"/>
    </source>
</evidence>
<dbReference type="Proteomes" id="UP001254813">
    <property type="component" value="Unassembled WGS sequence"/>
</dbReference>
<organism evidence="9 10">
    <name type="scientific">Halogeometricum luteum</name>
    <dbReference type="NCBI Taxonomy" id="2950537"/>
    <lineage>
        <taxon>Archaea</taxon>
        <taxon>Methanobacteriati</taxon>
        <taxon>Methanobacteriota</taxon>
        <taxon>Stenosarchaea group</taxon>
        <taxon>Halobacteria</taxon>
        <taxon>Halobacteriales</taxon>
        <taxon>Haloferacaceae</taxon>
        <taxon>Halogeometricum</taxon>
    </lineage>
</organism>
<dbReference type="EMBL" id="JAMQOQ010000009">
    <property type="protein sequence ID" value="MDS0296931.1"/>
    <property type="molecule type" value="Genomic_DNA"/>
</dbReference>
<keyword evidence="7" id="KW-1133">Transmembrane helix</keyword>
<evidence type="ECO:0000256" key="5">
    <source>
        <dbReference type="ARBA" id="ARBA00023008"/>
    </source>
</evidence>
<proteinExistence type="predicted"/>
<comment type="caution">
    <text evidence="9">The sequence shown here is derived from an EMBL/GenBank/DDBJ whole genome shotgun (WGS) entry which is preliminary data.</text>
</comment>
<dbReference type="InterPro" id="IPR006311">
    <property type="entry name" value="TAT_signal"/>
</dbReference>
<reference evidence="9 10" key="1">
    <citation type="submission" date="2022-06" db="EMBL/GenBank/DDBJ databases">
        <title>Halogeometricum sp. a new haloarchaeum isolate from saline soil.</title>
        <authorList>
            <person name="Strakova D."/>
            <person name="Galisteo C."/>
            <person name="Sanchez-Porro C."/>
            <person name="Ventosa A."/>
        </authorList>
    </citation>
    <scope>NUCLEOTIDE SEQUENCE [LARGE SCALE GENOMIC DNA]</scope>
    <source>
        <strain evidence="10">S3BR25-2</strain>
    </source>
</reference>
<dbReference type="RefSeq" id="WP_081926966.1">
    <property type="nucleotide sequence ID" value="NZ_JAMQOQ010000009.1"/>
</dbReference>
<evidence type="ECO:0000313" key="9">
    <source>
        <dbReference type="EMBL" id="MDS0296931.1"/>
    </source>
</evidence>
<keyword evidence="7" id="KW-0812">Transmembrane</keyword>
<feature type="transmembrane region" description="Helical" evidence="7">
    <location>
        <begin position="166"/>
        <end position="185"/>
    </location>
</feature>
<dbReference type="PANTHER" id="PTHR34192">
    <property type="entry name" value="PLASTOCYANIN MAJOR ISOFORM, CHLOROPLASTIC-RELATED"/>
    <property type="match status" value="1"/>
</dbReference>
<keyword evidence="10" id="KW-1185">Reference proteome</keyword>
<evidence type="ECO:0000256" key="3">
    <source>
        <dbReference type="ARBA" id="ARBA00022723"/>
    </source>
</evidence>
<keyword evidence="4" id="KW-0249">Electron transport</keyword>
<dbReference type="InterPro" id="IPR000923">
    <property type="entry name" value="BlueCu_1"/>
</dbReference>
<keyword evidence="3" id="KW-0479">Metal-binding</keyword>
<feature type="domain" description="Blue (type 1) copper" evidence="8">
    <location>
        <begin position="40"/>
        <end position="142"/>
    </location>
</feature>
<protein>
    <submittedName>
        <fullName evidence="9">Plastocyanin/azurin family copper-binding protein</fullName>
    </submittedName>
</protein>
<evidence type="ECO:0000256" key="7">
    <source>
        <dbReference type="SAM" id="Phobius"/>
    </source>
</evidence>
<sequence>MTVGDSSVSRRAFLRSATAVTTATGATGIAAAQEGQSKTVEMNDDLKFVPADLTIAPGTTVVWENVGSIAHSVTAYEDNIPEGASYFASGGFDAEQAARSAYPDGSIEGGGTYEYTFDTEGTFDYFCIPHESAGMTGTVSVQQGGGAEGGGGGESVPQVPNSAKTLGVATTGAMVLTLGLAYFFMKYGGDYGEFEE</sequence>
<keyword evidence="2" id="KW-0813">Transport</keyword>
<evidence type="ECO:0000256" key="4">
    <source>
        <dbReference type="ARBA" id="ARBA00022982"/>
    </source>
</evidence>
<evidence type="ECO:0000256" key="2">
    <source>
        <dbReference type="ARBA" id="ARBA00022448"/>
    </source>
</evidence>
<dbReference type="CDD" id="cd04220">
    <property type="entry name" value="Halocyanin"/>
    <property type="match status" value="1"/>
</dbReference>
<dbReference type="Pfam" id="PF00127">
    <property type="entry name" value="Copper-bind"/>
    <property type="match status" value="1"/>
</dbReference>
<dbReference type="InterPro" id="IPR008972">
    <property type="entry name" value="Cupredoxin"/>
</dbReference>
<dbReference type="PANTHER" id="PTHR34192:SF10">
    <property type="entry name" value="PLASTOCYANIN MAJOR ISOFORM, CHLOROPLASTIC-RELATED"/>
    <property type="match status" value="1"/>
</dbReference>